<organism evidence="4">
    <name type="scientific">marine metagenome</name>
    <dbReference type="NCBI Taxonomy" id="408172"/>
    <lineage>
        <taxon>unclassified sequences</taxon>
        <taxon>metagenomes</taxon>
        <taxon>ecological metagenomes</taxon>
    </lineage>
</organism>
<accession>A0A381ZD15</accession>
<dbReference type="PRINTS" id="PR00205">
    <property type="entry name" value="CADHERIN"/>
</dbReference>
<evidence type="ECO:0000259" key="3">
    <source>
        <dbReference type="PROSITE" id="PS50268"/>
    </source>
</evidence>
<protein>
    <recommendedName>
        <fullName evidence="3">Cadherin domain-containing protein</fullName>
    </recommendedName>
</protein>
<dbReference type="SMART" id="SM00112">
    <property type="entry name" value="CA"/>
    <property type="match status" value="1"/>
</dbReference>
<sequence length="452" mass="46023">MALKNDGSVVTWGGASYGGNSSGVPADKWASGVKEIVPGFAGYAVLMNDGTVVAWGHSAYGGYIDSDAEASLGSGSPVEKIYSNHYAFAALKSDGSVVTWGSANHGGNSAGIASSLASGVIKIYSTSVSFAALKDDGSVVTWGEYIVNNSTGSAVKSFSSRVKDIFATPYSFAAVLENGSVEVWGHSGAHTNFSSKSGSLNSGVVKIYGTSDAFVALKSDGSAVTWGTNGRGGNASSDILDKLRYTPPNTVPVANAGSAQTVDEGTTVTLDGSGSSDGDNDTLTYAWTGPQGVTLSDVTLVNPTFTAPEINTSTDYTFNLLVNDGTADSAQSSVVVTVNDVPNVAPTDLALSRTSIAENQATGTVVGTLSTTDADSGDTHTYTLVSGAGDTDNASFTIDGSSLKTAASFDYESQASHSIRVQTDDGNGGALEQTLTIAITDDTSDNSQVVSY</sequence>
<dbReference type="Gene3D" id="2.60.40.10">
    <property type="entry name" value="Immunoglobulins"/>
    <property type="match status" value="1"/>
</dbReference>
<dbReference type="Gene3D" id="2.130.10.30">
    <property type="entry name" value="Regulator of chromosome condensation 1/beta-lactamase-inhibitor protein II"/>
    <property type="match status" value="1"/>
</dbReference>
<feature type="non-terminal residue" evidence="4">
    <location>
        <position position="452"/>
    </location>
</feature>
<dbReference type="Pfam" id="PF00028">
    <property type="entry name" value="Cadherin"/>
    <property type="match status" value="1"/>
</dbReference>
<gene>
    <name evidence="4" type="ORF">METZ01_LOCUS139685</name>
</gene>
<dbReference type="InterPro" id="IPR035986">
    <property type="entry name" value="PKD_dom_sf"/>
</dbReference>
<dbReference type="InterPro" id="IPR015919">
    <property type="entry name" value="Cadherin-like_sf"/>
</dbReference>
<keyword evidence="2" id="KW-0472">Membrane</keyword>
<dbReference type="AlphaFoldDB" id="A0A381ZD15"/>
<dbReference type="PROSITE" id="PS50268">
    <property type="entry name" value="CADHERIN_2"/>
    <property type="match status" value="1"/>
</dbReference>
<proteinExistence type="predicted"/>
<feature type="domain" description="Cadherin" evidence="3">
    <location>
        <begin position="348"/>
        <end position="450"/>
    </location>
</feature>
<dbReference type="InterPro" id="IPR009091">
    <property type="entry name" value="RCC1/BLIP-II"/>
</dbReference>
<dbReference type="PANTHER" id="PTHR24026">
    <property type="entry name" value="FAT ATYPICAL CADHERIN-RELATED"/>
    <property type="match status" value="1"/>
</dbReference>
<name>A0A381ZD15_9ZZZZ</name>
<dbReference type="GO" id="GO:0005509">
    <property type="term" value="F:calcium ion binding"/>
    <property type="evidence" value="ECO:0007669"/>
    <property type="project" value="InterPro"/>
</dbReference>
<dbReference type="EMBL" id="UINC01020751">
    <property type="protein sequence ID" value="SVA86831.1"/>
    <property type="molecule type" value="Genomic_DNA"/>
</dbReference>
<dbReference type="InterPro" id="IPR002126">
    <property type="entry name" value="Cadherin-like_dom"/>
</dbReference>
<dbReference type="SUPFAM" id="SSF49299">
    <property type="entry name" value="PKD domain"/>
    <property type="match status" value="1"/>
</dbReference>
<keyword evidence="1" id="KW-0812">Transmembrane</keyword>
<dbReference type="SUPFAM" id="SSF50985">
    <property type="entry name" value="RCC1/BLIP-II"/>
    <property type="match status" value="1"/>
</dbReference>
<dbReference type="InterPro" id="IPR013783">
    <property type="entry name" value="Ig-like_fold"/>
</dbReference>
<dbReference type="Pfam" id="PF22352">
    <property type="entry name" value="K319L-like_PKD"/>
    <property type="match status" value="1"/>
</dbReference>
<dbReference type="GO" id="GO:0005886">
    <property type="term" value="C:plasma membrane"/>
    <property type="evidence" value="ECO:0007669"/>
    <property type="project" value="UniProtKB-SubCell"/>
</dbReference>
<dbReference type="CDD" id="cd11304">
    <property type="entry name" value="Cadherin_repeat"/>
    <property type="match status" value="1"/>
</dbReference>
<dbReference type="Gene3D" id="2.60.40.60">
    <property type="entry name" value="Cadherins"/>
    <property type="match status" value="1"/>
</dbReference>
<evidence type="ECO:0000256" key="2">
    <source>
        <dbReference type="ARBA" id="ARBA00022989"/>
    </source>
</evidence>
<dbReference type="SUPFAM" id="SSF49313">
    <property type="entry name" value="Cadherin-like"/>
    <property type="match status" value="1"/>
</dbReference>
<reference evidence="4" key="1">
    <citation type="submission" date="2018-05" db="EMBL/GenBank/DDBJ databases">
        <authorList>
            <person name="Lanie J.A."/>
            <person name="Ng W.-L."/>
            <person name="Kazmierczak K.M."/>
            <person name="Andrzejewski T.M."/>
            <person name="Davidsen T.M."/>
            <person name="Wayne K.J."/>
            <person name="Tettelin H."/>
            <person name="Glass J.I."/>
            <person name="Rusch D."/>
            <person name="Podicherti R."/>
            <person name="Tsui H.-C.T."/>
            <person name="Winkler M.E."/>
        </authorList>
    </citation>
    <scope>NUCLEOTIDE SEQUENCE</scope>
</reference>
<evidence type="ECO:0000313" key="4">
    <source>
        <dbReference type="EMBL" id="SVA86831.1"/>
    </source>
</evidence>
<keyword evidence="2" id="KW-1133">Transmembrane helix</keyword>
<dbReference type="GO" id="GO:0007156">
    <property type="term" value="P:homophilic cell adhesion via plasma membrane adhesion molecules"/>
    <property type="evidence" value="ECO:0007669"/>
    <property type="project" value="InterPro"/>
</dbReference>
<evidence type="ECO:0000256" key="1">
    <source>
        <dbReference type="ARBA" id="ARBA00022692"/>
    </source>
</evidence>
<dbReference type="PANTHER" id="PTHR24026:SF126">
    <property type="entry name" value="PROTOCADHERIN FAT 4"/>
    <property type="match status" value="1"/>
</dbReference>